<dbReference type="PANTHER" id="PTHR21274">
    <property type="entry name" value="MECKELIN"/>
    <property type="match status" value="1"/>
</dbReference>
<feature type="transmembrane region" description="Helical" evidence="1">
    <location>
        <begin position="519"/>
        <end position="541"/>
    </location>
</feature>
<feature type="transmembrane region" description="Helical" evidence="1">
    <location>
        <begin position="735"/>
        <end position="757"/>
    </location>
</feature>
<keyword evidence="2" id="KW-0732">Signal</keyword>
<feature type="transmembrane region" description="Helical" evidence="1">
    <location>
        <begin position="604"/>
        <end position="624"/>
    </location>
</feature>
<dbReference type="Pfam" id="PF09773">
    <property type="entry name" value="Meckelin"/>
    <property type="match status" value="1"/>
</dbReference>
<evidence type="ECO:0000313" key="4">
    <source>
        <dbReference type="RefSeq" id="XP_012943556.1"/>
    </source>
</evidence>
<dbReference type="Proteomes" id="UP000694888">
    <property type="component" value="Unplaced"/>
</dbReference>
<evidence type="ECO:0000256" key="1">
    <source>
        <dbReference type="SAM" id="Phobius"/>
    </source>
</evidence>
<proteinExistence type="predicted"/>
<dbReference type="InterPro" id="IPR019170">
    <property type="entry name" value="Meckelin"/>
</dbReference>
<feature type="transmembrane region" description="Helical" evidence="1">
    <location>
        <begin position="562"/>
        <end position="584"/>
    </location>
</feature>
<sequence length="999" mass="112254">MAACGTFSCLVFLIFSLTVCYSQILPDFTDYVQIESCADGTSPDQPRYFNAVTLKCGNCRANSTVQRRSANGLTCECQPGYRYAKNFGGKEVTCVACGANQAVSDDGWECVECPGVTSAATGTCDKCLGDREVNVLRLLDGNFATATASGVGQVTCQTCSADTQPNDGLDRCDRCSTTLSIRSAGGCDCDSATEEQLKDICFQKSSLPADYNAPSLSQITLENSQSVSSAYLTENVIAEFILCKDYNNSMSCQSLANMCVLTMYQGSFSPARLAQACYLLTVEIPNSLIYFDIKPQIFIQDDAEDVLYSKEIRTQWTVDPPTTFPFLVGQFSLDGVFEGFQEMTGGFLQLCDASENFLNAAFVFGTYYSHSCSIPALSLWDPVKYPLKFYEIYLRYTSDGRETLYRVPVKILNYRNFRGNRVNEGSDIGEWKLMRRFFLVDNVATQSPTDSETPYVRYASEIQLRVELQGSEGSGQIYVPSFDILYADVSLEDARAGAAAPLKFSVSYTMTQEDYTRSFQIATGTLSCFAVIFAGYRTYVWNKRAGRLTIDFPTLVNFIFNLCNYLGNAFFAIVFGIAFYFFIFFKRQNVVFLVHLDGQGYEEWLALFGAAFTLKALSLMYMIIMQCWTDIFLVDWERPKGQQVQPAGDHQGQAGATGKGKKYANTVSIWRTYFVANEWNEIQSKRKINRVFQIFAVVFFLHVVGFEDTTTKDPDGSVGKSGDTYMSEQSEVFRMALATLVYLLVDIVQVIFFLFIYERFISDDIREFVDLCSMSNVSVFIMAHGEFGYYIHGRSVHGRADVSMREMSEMLEREVNDLVGKRGLVPQTEAQTFIMALPKRLRQRYDTVYMPVQLEGATAASRAEQGKVGSKEKSIEAYGTLNRFLCAFIDHSLREVDYVVKEKSFVEKILDTEFLELTDKGIFYSDNGHSFDNILFYGNELTLVVFDTLFFCIVDLIFQDFVLAGVITFLATELICQAREMGGKKNLAKKTLVDERFLI</sequence>
<organism evidence="3 4">
    <name type="scientific">Aplysia californica</name>
    <name type="common">California sea hare</name>
    <dbReference type="NCBI Taxonomy" id="6500"/>
    <lineage>
        <taxon>Eukaryota</taxon>
        <taxon>Metazoa</taxon>
        <taxon>Spiralia</taxon>
        <taxon>Lophotrochozoa</taxon>
        <taxon>Mollusca</taxon>
        <taxon>Gastropoda</taxon>
        <taxon>Heterobranchia</taxon>
        <taxon>Euthyneura</taxon>
        <taxon>Tectipleura</taxon>
        <taxon>Aplysiida</taxon>
        <taxon>Aplysioidea</taxon>
        <taxon>Aplysiidae</taxon>
        <taxon>Aplysia</taxon>
    </lineage>
</organism>
<dbReference type="GeneID" id="101851442"/>
<keyword evidence="1" id="KW-1133">Transmembrane helix</keyword>
<protein>
    <submittedName>
        <fullName evidence="4">Meckelin</fullName>
    </submittedName>
</protein>
<keyword evidence="1" id="KW-0812">Transmembrane</keyword>
<evidence type="ECO:0000313" key="3">
    <source>
        <dbReference type="Proteomes" id="UP000694888"/>
    </source>
</evidence>
<feature type="signal peptide" evidence="2">
    <location>
        <begin position="1"/>
        <end position="22"/>
    </location>
</feature>
<dbReference type="RefSeq" id="XP_012943556.1">
    <property type="nucleotide sequence ID" value="XM_013088102.2"/>
</dbReference>
<keyword evidence="1" id="KW-0472">Membrane</keyword>
<accession>A0ABM1A9S4</accession>
<dbReference type="PANTHER" id="PTHR21274:SF0">
    <property type="entry name" value="MECKELIN"/>
    <property type="match status" value="1"/>
</dbReference>
<feature type="chain" id="PRO_5045664280" evidence="2">
    <location>
        <begin position="23"/>
        <end position="999"/>
    </location>
</feature>
<feature type="transmembrane region" description="Helical" evidence="1">
    <location>
        <begin position="688"/>
        <end position="706"/>
    </location>
</feature>
<keyword evidence="3" id="KW-1185">Reference proteome</keyword>
<gene>
    <name evidence="4" type="primary">LOC101851442</name>
</gene>
<reference evidence="4" key="1">
    <citation type="submission" date="2025-08" db="UniProtKB">
        <authorList>
            <consortium name="RefSeq"/>
        </authorList>
    </citation>
    <scope>IDENTIFICATION</scope>
</reference>
<evidence type="ECO:0000256" key="2">
    <source>
        <dbReference type="SAM" id="SignalP"/>
    </source>
</evidence>
<name>A0ABM1A9S4_APLCA</name>